<comment type="pathway">
    <text evidence="1 12">Amino-acid biosynthesis; L-threonine biosynthesis; L-threonine from L-aspartate: step 4/5.</text>
</comment>
<dbReference type="HAMAP" id="MF_00384">
    <property type="entry name" value="Homoser_kinase"/>
    <property type="match status" value="1"/>
</dbReference>
<dbReference type="GO" id="GO:0009088">
    <property type="term" value="P:threonine biosynthetic process"/>
    <property type="evidence" value="ECO:0007669"/>
    <property type="project" value="UniProtKB-UniRule"/>
</dbReference>
<dbReference type="Proteomes" id="UP000885779">
    <property type="component" value="Unassembled WGS sequence"/>
</dbReference>
<dbReference type="Gene3D" id="3.30.70.890">
    <property type="entry name" value="GHMP kinase, C-terminal domain"/>
    <property type="match status" value="1"/>
</dbReference>
<evidence type="ECO:0000256" key="7">
    <source>
        <dbReference type="ARBA" id="ARBA00022697"/>
    </source>
</evidence>
<keyword evidence="10 12" id="KW-0067">ATP-binding</keyword>
<dbReference type="GO" id="GO:0005737">
    <property type="term" value="C:cytoplasm"/>
    <property type="evidence" value="ECO:0007669"/>
    <property type="project" value="UniProtKB-SubCell"/>
</dbReference>
<dbReference type="SUPFAM" id="SSF54211">
    <property type="entry name" value="Ribosomal protein S5 domain 2-like"/>
    <property type="match status" value="1"/>
</dbReference>
<feature type="domain" description="GHMP kinase C-terminal" evidence="14">
    <location>
        <begin position="216"/>
        <end position="292"/>
    </location>
</feature>
<comment type="similarity">
    <text evidence="2 12">Belongs to the GHMP kinase family. Homoserine kinase subfamily.</text>
</comment>
<dbReference type="InterPro" id="IPR036554">
    <property type="entry name" value="GHMP_kinase_C_sf"/>
</dbReference>
<keyword evidence="7 12" id="KW-0791">Threonine biosynthesis</keyword>
<evidence type="ECO:0000256" key="11">
    <source>
        <dbReference type="ARBA" id="ARBA00049375"/>
    </source>
</evidence>
<dbReference type="PRINTS" id="PR00958">
    <property type="entry name" value="HOMSERKINASE"/>
</dbReference>
<accession>A0A7V4U2Y0</accession>
<keyword evidence="5 12" id="KW-0028">Amino-acid biosynthesis</keyword>
<name>A0A7V4U2Y0_CALAY</name>
<dbReference type="InterPro" id="IPR013750">
    <property type="entry name" value="GHMP_kinase_C_dom"/>
</dbReference>
<evidence type="ECO:0000256" key="12">
    <source>
        <dbReference type="HAMAP-Rule" id="MF_00384"/>
    </source>
</evidence>
<dbReference type="NCBIfam" id="TIGR00191">
    <property type="entry name" value="thrB"/>
    <property type="match status" value="1"/>
</dbReference>
<evidence type="ECO:0000256" key="6">
    <source>
        <dbReference type="ARBA" id="ARBA00022679"/>
    </source>
</evidence>
<dbReference type="AlphaFoldDB" id="A0A7V4U2Y0"/>
<dbReference type="Pfam" id="PF08544">
    <property type="entry name" value="GHMP_kinases_C"/>
    <property type="match status" value="1"/>
</dbReference>
<dbReference type="InterPro" id="IPR000870">
    <property type="entry name" value="Homoserine_kinase"/>
</dbReference>
<organism evidence="15">
    <name type="scientific">Caldithrix abyssi</name>
    <dbReference type="NCBI Taxonomy" id="187145"/>
    <lineage>
        <taxon>Bacteria</taxon>
        <taxon>Pseudomonadati</taxon>
        <taxon>Calditrichota</taxon>
        <taxon>Calditrichia</taxon>
        <taxon>Calditrichales</taxon>
        <taxon>Calditrichaceae</taxon>
        <taxon>Caldithrix</taxon>
    </lineage>
</organism>
<dbReference type="UniPathway" id="UPA00050">
    <property type="reaction ID" value="UER00064"/>
</dbReference>
<evidence type="ECO:0000256" key="9">
    <source>
        <dbReference type="ARBA" id="ARBA00022777"/>
    </source>
</evidence>
<evidence type="ECO:0000259" key="14">
    <source>
        <dbReference type="Pfam" id="PF08544"/>
    </source>
</evidence>
<dbReference type="Gene3D" id="3.30.230.10">
    <property type="match status" value="1"/>
</dbReference>
<dbReference type="Pfam" id="PF00288">
    <property type="entry name" value="GHMP_kinases_N"/>
    <property type="match status" value="1"/>
</dbReference>
<reference evidence="15" key="1">
    <citation type="journal article" date="2020" name="mSystems">
        <title>Genome- and Community-Level Interaction Insights into Carbon Utilization and Element Cycling Functions of Hydrothermarchaeota in Hydrothermal Sediment.</title>
        <authorList>
            <person name="Zhou Z."/>
            <person name="Liu Y."/>
            <person name="Xu W."/>
            <person name="Pan J."/>
            <person name="Luo Z.H."/>
            <person name="Li M."/>
        </authorList>
    </citation>
    <scope>NUCLEOTIDE SEQUENCE [LARGE SCALE GENOMIC DNA]</scope>
    <source>
        <strain evidence="15">HyVt-577</strain>
    </source>
</reference>
<proteinExistence type="inferred from homology"/>
<dbReference type="PIRSF" id="PIRSF000676">
    <property type="entry name" value="Homoser_kin"/>
    <property type="match status" value="1"/>
</dbReference>
<evidence type="ECO:0000256" key="2">
    <source>
        <dbReference type="ARBA" id="ARBA00007370"/>
    </source>
</evidence>
<keyword evidence="9 12" id="KW-0418">Kinase</keyword>
<dbReference type="EC" id="2.7.1.39" evidence="3 12"/>
<comment type="catalytic activity">
    <reaction evidence="11 12">
        <text>L-homoserine + ATP = O-phospho-L-homoserine + ADP + H(+)</text>
        <dbReference type="Rhea" id="RHEA:13985"/>
        <dbReference type="ChEBI" id="CHEBI:15378"/>
        <dbReference type="ChEBI" id="CHEBI:30616"/>
        <dbReference type="ChEBI" id="CHEBI:57476"/>
        <dbReference type="ChEBI" id="CHEBI:57590"/>
        <dbReference type="ChEBI" id="CHEBI:456216"/>
        <dbReference type="EC" id="2.7.1.39"/>
    </reaction>
</comment>
<comment type="subcellular location">
    <subcellularLocation>
        <location evidence="12">Cytoplasm</location>
    </subcellularLocation>
</comment>
<evidence type="ECO:0000256" key="10">
    <source>
        <dbReference type="ARBA" id="ARBA00022840"/>
    </source>
</evidence>
<evidence type="ECO:0000256" key="4">
    <source>
        <dbReference type="ARBA" id="ARBA00017858"/>
    </source>
</evidence>
<dbReference type="GO" id="GO:0005524">
    <property type="term" value="F:ATP binding"/>
    <property type="evidence" value="ECO:0007669"/>
    <property type="project" value="UniProtKB-UniRule"/>
</dbReference>
<sequence>MIALHRENVRVFAPATVANVGCGFDIFGFALNEPGDEVRLQVTDNPGVSIAKISGDGGLLPYQAQHNTAGRALQSMLDTLQADFGLEVEIRKKMPIGSGLGSSAASSVAAVFALNALLKEPLSNERLLPFALEGERIAAGGALHPDNVAACLYGGFVLIRDKSTYDIINIPTPPDLYCAVVHPRIEIITSEARKMLKNQLPLQQAITQWANVAGMVIALMTSDYDLLRRSLHDEVAEPDRAVLIPHYEALKKAALQKGASGFGISGSGPSVFAFCKGLPLAKKVGAAIRSVFQENEIGNEVYISDINKQGPKIISG</sequence>
<evidence type="ECO:0000256" key="5">
    <source>
        <dbReference type="ARBA" id="ARBA00022605"/>
    </source>
</evidence>
<dbReference type="InterPro" id="IPR020568">
    <property type="entry name" value="Ribosomal_Su5_D2-typ_SF"/>
</dbReference>
<evidence type="ECO:0000313" key="15">
    <source>
        <dbReference type="EMBL" id="HGY57015.1"/>
    </source>
</evidence>
<feature type="binding site" evidence="12">
    <location>
        <begin position="95"/>
        <end position="105"/>
    </location>
    <ligand>
        <name>ATP</name>
        <dbReference type="ChEBI" id="CHEBI:30616"/>
    </ligand>
</feature>
<keyword evidence="8 12" id="KW-0547">Nucleotide-binding</keyword>
<evidence type="ECO:0000256" key="8">
    <source>
        <dbReference type="ARBA" id="ARBA00022741"/>
    </source>
</evidence>
<dbReference type="NCBIfam" id="NF002288">
    <property type="entry name" value="PRK01212.1-4"/>
    <property type="match status" value="1"/>
</dbReference>
<keyword evidence="12" id="KW-0963">Cytoplasm</keyword>
<feature type="domain" description="GHMP kinase N-terminal" evidence="13">
    <location>
        <begin position="67"/>
        <end position="155"/>
    </location>
</feature>
<dbReference type="InterPro" id="IPR014721">
    <property type="entry name" value="Ribsml_uS5_D2-typ_fold_subgr"/>
</dbReference>
<gene>
    <name evidence="12" type="primary">thrB</name>
    <name evidence="15" type="ORF">ENK44_15005</name>
</gene>
<keyword evidence="6 12" id="KW-0808">Transferase</keyword>
<evidence type="ECO:0000259" key="13">
    <source>
        <dbReference type="Pfam" id="PF00288"/>
    </source>
</evidence>
<dbReference type="PROSITE" id="PS00627">
    <property type="entry name" value="GHMP_KINASES_ATP"/>
    <property type="match status" value="1"/>
</dbReference>
<dbReference type="InterPro" id="IPR006203">
    <property type="entry name" value="GHMP_knse_ATP-bd_CS"/>
</dbReference>
<comment type="caution">
    <text evidence="15">The sequence shown here is derived from an EMBL/GenBank/DDBJ whole genome shotgun (WGS) entry which is preliminary data.</text>
</comment>
<dbReference type="EMBL" id="DRQG01000142">
    <property type="protein sequence ID" value="HGY57015.1"/>
    <property type="molecule type" value="Genomic_DNA"/>
</dbReference>
<dbReference type="PANTHER" id="PTHR20861">
    <property type="entry name" value="HOMOSERINE/4-DIPHOSPHOCYTIDYL-2-C-METHYL-D-ERYTHRITOL KINASE"/>
    <property type="match status" value="1"/>
</dbReference>
<comment type="function">
    <text evidence="12">Catalyzes the ATP-dependent phosphorylation of L-homoserine to L-homoserine phosphate.</text>
</comment>
<dbReference type="PANTHER" id="PTHR20861:SF1">
    <property type="entry name" value="HOMOSERINE KINASE"/>
    <property type="match status" value="1"/>
</dbReference>
<evidence type="ECO:0000256" key="3">
    <source>
        <dbReference type="ARBA" id="ARBA00012078"/>
    </source>
</evidence>
<evidence type="ECO:0000256" key="1">
    <source>
        <dbReference type="ARBA" id="ARBA00005015"/>
    </source>
</evidence>
<dbReference type="GO" id="GO:0004413">
    <property type="term" value="F:homoserine kinase activity"/>
    <property type="evidence" value="ECO:0007669"/>
    <property type="project" value="UniProtKB-UniRule"/>
</dbReference>
<dbReference type="SUPFAM" id="SSF55060">
    <property type="entry name" value="GHMP Kinase, C-terminal domain"/>
    <property type="match status" value="1"/>
</dbReference>
<protein>
    <recommendedName>
        <fullName evidence="4 12">Homoserine kinase</fullName>
        <shortName evidence="12">HK</shortName>
        <shortName evidence="12">HSK</shortName>
        <ecNumber evidence="3 12">2.7.1.39</ecNumber>
    </recommendedName>
</protein>
<dbReference type="InterPro" id="IPR006204">
    <property type="entry name" value="GHMP_kinase_N_dom"/>
</dbReference>